<feature type="region of interest" description="Disordered" evidence="1">
    <location>
        <begin position="627"/>
        <end position="657"/>
    </location>
</feature>
<feature type="compositionally biased region" description="Polar residues" evidence="1">
    <location>
        <begin position="642"/>
        <end position="657"/>
    </location>
</feature>
<sequence length="657" mass="71006">MKRNQRKLKRPSPLPMPLGPTSCKLGAMQVVDIVGVHVCRADDSTCLNHERYDNNTVITKRTRPPPSAPCGSPPAQDQAQLWSPTMATAMTAAARARVASTTLHARIAATHRGSGNADTANWVYCRSHTSLLSLSAVHVVRAASLSGARLVLGAARSAVVLSHLNASGPVSTLPTASDVFASAQHDKSSVAYIANRAQDYDDAPWPAVPCTFPPVFITHNHLLLRGGQISDAVSLGLLASTEPYLRNGLENGIIRRLVLSPPLPVLEWIMDKLQGAKDSQAVWEIFAELDDNCPPHLLPHKEYYSLVALFVQSDPMTKDSYTLYCNVPKSLAIINDRGQFERFEPDSGTRNPPWSQLYRIFSWEKAFTQGTPGILKLTSSPPVHGHTIDYWKLPRVKCHIILYIFMKRTNAELSSPSSLGTPTKSSPERRRTASGKLAPTSSCGHETLHNTTTICILCFTTVPISAKMSRGCGDCPEDQAGAETEPTGACDRPSVASEMTMGYEAVAETEATVWDPWVVSFGGTLAAGALLLGPAAEQVERVSYCVNLKTLEMQCIWSFVVIRHWKIHSYGCRRAPPGALDVAGALVHRKGWEAEGKWARTIAAVQGPQTATVQAVSGLQAEGKGHHNCADGGAVKMGESINLPSPSRESNPGSARH</sequence>
<reference evidence="2" key="1">
    <citation type="submission" date="2023-03" db="EMBL/GenBank/DDBJ databases">
        <title>Massive genome expansion in bonnet fungi (Mycena s.s.) driven by repeated elements and novel gene families across ecological guilds.</title>
        <authorList>
            <consortium name="Lawrence Berkeley National Laboratory"/>
            <person name="Harder C.B."/>
            <person name="Miyauchi S."/>
            <person name="Viragh M."/>
            <person name="Kuo A."/>
            <person name="Thoen E."/>
            <person name="Andreopoulos B."/>
            <person name="Lu D."/>
            <person name="Skrede I."/>
            <person name="Drula E."/>
            <person name="Henrissat B."/>
            <person name="Morin E."/>
            <person name="Kohler A."/>
            <person name="Barry K."/>
            <person name="LaButti K."/>
            <person name="Morin E."/>
            <person name="Salamov A."/>
            <person name="Lipzen A."/>
            <person name="Mereny Z."/>
            <person name="Hegedus B."/>
            <person name="Baldrian P."/>
            <person name="Stursova M."/>
            <person name="Weitz H."/>
            <person name="Taylor A."/>
            <person name="Grigoriev I.V."/>
            <person name="Nagy L.G."/>
            <person name="Martin F."/>
            <person name="Kauserud H."/>
        </authorList>
    </citation>
    <scope>NUCLEOTIDE SEQUENCE</scope>
    <source>
        <strain evidence="2">9144</strain>
    </source>
</reference>
<gene>
    <name evidence="2" type="ORF">GGX14DRAFT_392809</name>
</gene>
<accession>A0AAD6VIS1</accession>
<name>A0AAD6VIS1_9AGAR</name>
<keyword evidence="3" id="KW-1185">Reference proteome</keyword>
<protein>
    <submittedName>
        <fullName evidence="2">Uncharacterized protein</fullName>
    </submittedName>
</protein>
<dbReference type="Proteomes" id="UP001219525">
    <property type="component" value="Unassembled WGS sequence"/>
</dbReference>
<dbReference type="AlphaFoldDB" id="A0AAD6VIS1"/>
<feature type="region of interest" description="Disordered" evidence="1">
    <location>
        <begin position="413"/>
        <end position="441"/>
    </location>
</feature>
<feature type="region of interest" description="Disordered" evidence="1">
    <location>
        <begin position="57"/>
        <end position="78"/>
    </location>
</feature>
<evidence type="ECO:0000313" key="2">
    <source>
        <dbReference type="EMBL" id="KAJ7214038.1"/>
    </source>
</evidence>
<evidence type="ECO:0000313" key="3">
    <source>
        <dbReference type="Proteomes" id="UP001219525"/>
    </source>
</evidence>
<dbReference type="EMBL" id="JARJCW010000020">
    <property type="protein sequence ID" value="KAJ7214038.1"/>
    <property type="molecule type" value="Genomic_DNA"/>
</dbReference>
<comment type="caution">
    <text evidence="2">The sequence shown here is derived from an EMBL/GenBank/DDBJ whole genome shotgun (WGS) entry which is preliminary data.</text>
</comment>
<feature type="compositionally biased region" description="Polar residues" evidence="1">
    <location>
        <begin position="413"/>
        <end position="425"/>
    </location>
</feature>
<organism evidence="2 3">
    <name type="scientific">Mycena pura</name>
    <dbReference type="NCBI Taxonomy" id="153505"/>
    <lineage>
        <taxon>Eukaryota</taxon>
        <taxon>Fungi</taxon>
        <taxon>Dikarya</taxon>
        <taxon>Basidiomycota</taxon>
        <taxon>Agaricomycotina</taxon>
        <taxon>Agaricomycetes</taxon>
        <taxon>Agaricomycetidae</taxon>
        <taxon>Agaricales</taxon>
        <taxon>Marasmiineae</taxon>
        <taxon>Mycenaceae</taxon>
        <taxon>Mycena</taxon>
    </lineage>
</organism>
<evidence type="ECO:0000256" key="1">
    <source>
        <dbReference type="SAM" id="MobiDB-lite"/>
    </source>
</evidence>
<proteinExistence type="predicted"/>